<dbReference type="Proteomes" id="UP000276133">
    <property type="component" value="Unassembled WGS sequence"/>
</dbReference>
<dbReference type="AlphaFoldDB" id="A0A3M7S0C5"/>
<proteinExistence type="predicted"/>
<accession>A0A3M7S0C5</accession>
<reference evidence="1 2" key="1">
    <citation type="journal article" date="2018" name="Sci. Rep.">
        <title>Genomic signatures of local adaptation to the degree of environmental predictability in rotifers.</title>
        <authorList>
            <person name="Franch-Gras L."/>
            <person name="Hahn C."/>
            <person name="Garcia-Roger E.M."/>
            <person name="Carmona M.J."/>
            <person name="Serra M."/>
            <person name="Gomez A."/>
        </authorList>
    </citation>
    <scope>NUCLEOTIDE SEQUENCE [LARGE SCALE GENOMIC DNA]</scope>
    <source>
        <strain evidence="1">HYR1</strain>
    </source>
</reference>
<evidence type="ECO:0000313" key="2">
    <source>
        <dbReference type="Proteomes" id="UP000276133"/>
    </source>
</evidence>
<sequence length="119" mass="13859">MVISKITSVEHLKSVLFDEWLKVPSEVVKNMIESMPKCVAEYTRLPRNKPCIKKNKYILRLCEFCKKFKNHKKQTATGPDEAGNKGATKYVALCCRRIYVQFVFEFHNTISVCLEIEKK</sequence>
<comment type="caution">
    <text evidence="1">The sequence shown here is derived from an EMBL/GenBank/DDBJ whole genome shotgun (WGS) entry which is preliminary data.</text>
</comment>
<dbReference type="EMBL" id="REGN01002285">
    <property type="protein sequence ID" value="RNA29065.1"/>
    <property type="molecule type" value="Genomic_DNA"/>
</dbReference>
<gene>
    <name evidence="1" type="ORF">BpHYR1_040826</name>
</gene>
<name>A0A3M7S0C5_BRAPC</name>
<evidence type="ECO:0000313" key="1">
    <source>
        <dbReference type="EMBL" id="RNA29065.1"/>
    </source>
</evidence>
<protein>
    <submittedName>
        <fullName evidence="1">Uncharacterized protein</fullName>
    </submittedName>
</protein>
<keyword evidence="2" id="KW-1185">Reference proteome</keyword>
<organism evidence="1 2">
    <name type="scientific">Brachionus plicatilis</name>
    <name type="common">Marine rotifer</name>
    <name type="synonym">Brachionus muelleri</name>
    <dbReference type="NCBI Taxonomy" id="10195"/>
    <lineage>
        <taxon>Eukaryota</taxon>
        <taxon>Metazoa</taxon>
        <taxon>Spiralia</taxon>
        <taxon>Gnathifera</taxon>
        <taxon>Rotifera</taxon>
        <taxon>Eurotatoria</taxon>
        <taxon>Monogononta</taxon>
        <taxon>Pseudotrocha</taxon>
        <taxon>Ploima</taxon>
        <taxon>Brachionidae</taxon>
        <taxon>Brachionus</taxon>
    </lineage>
</organism>